<keyword evidence="2" id="KW-1133">Transmembrane helix</keyword>
<sequence length="236" mass="26347">MTQPEDSTPATPPRSDARSSNRLRTRLARLARQAWRWEVGVWSSLWRFAARRPRAPKGGVAFTYHAPIRSILVIFIVLSAVEIPILDLIARPWPVIRITLLAAGIWGLMWMIGLLLGFITRPHTVAPGGIRVQEGPQLGLDLSWSDIHSVAIVADVAHPPPKPPRFTNCDRGRILHLRVQNESNLEIVLKHPVEVRLPDATETARIVRFWADEPRAMLEAARPHLEGTSASHAAQS</sequence>
<name>A0ABS5M2U1_9MICO</name>
<keyword evidence="2" id="KW-0812">Transmembrane</keyword>
<evidence type="ECO:0000256" key="1">
    <source>
        <dbReference type="SAM" id="MobiDB-lite"/>
    </source>
</evidence>
<evidence type="ECO:0000313" key="4">
    <source>
        <dbReference type="Proteomes" id="UP000811492"/>
    </source>
</evidence>
<dbReference type="Proteomes" id="UP000811492">
    <property type="component" value="Unassembled WGS sequence"/>
</dbReference>
<keyword evidence="2" id="KW-0472">Membrane</keyword>
<reference evidence="3 4" key="1">
    <citation type="submission" date="2021-02" db="EMBL/GenBank/DDBJ databases">
        <title>Draft genome and description of Leucobacter sp nov strain Marseille-Q4368.</title>
        <authorList>
            <person name="Boxberger M."/>
            <person name="La Scola B."/>
        </authorList>
    </citation>
    <scope>NUCLEOTIDE SEQUENCE [LARGE SCALE GENOMIC DNA]</scope>
    <source>
        <strain evidence="3 4">Marseille-Q4368</strain>
    </source>
</reference>
<organism evidence="3 4">
    <name type="scientific">Leucobacter manosquensis</name>
    <dbReference type="NCBI Taxonomy" id="2810611"/>
    <lineage>
        <taxon>Bacteria</taxon>
        <taxon>Bacillati</taxon>
        <taxon>Actinomycetota</taxon>
        <taxon>Actinomycetes</taxon>
        <taxon>Micrococcales</taxon>
        <taxon>Microbacteriaceae</taxon>
        <taxon>Leucobacter</taxon>
    </lineage>
</organism>
<feature type="region of interest" description="Disordered" evidence="1">
    <location>
        <begin position="1"/>
        <end position="20"/>
    </location>
</feature>
<comment type="caution">
    <text evidence="3">The sequence shown here is derived from an EMBL/GenBank/DDBJ whole genome shotgun (WGS) entry which is preliminary data.</text>
</comment>
<evidence type="ECO:0008006" key="5">
    <source>
        <dbReference type="Google" id="ProtNLM"/>
    </source>
</evidence>
<feature type="transmembrane region" description="Helical" evidence="2">
    <location>
        <begin position="66"/>
        <end position="86"/>
    </location>
</feature>
<dbReference type="EMBL" id="JAFEVO010000001">
    <property type="protein sequence ID" value="MBS3181514.1"/>
    <property type="molecule type" value="Genomic_DNA"/>
</dbReference>
<accession>A0ABS5M2U1</accession>
<evidence type="ECO:0000313" key="3">
    <source>
        <dbReference type="EMBL" id="MBS3181514.1"/>
    </source>
</evidence>
<evidence type="ECO:0000256" key="2">
    <source>
        <dbReference type="SAM" id="Phobius"/>
    </source>
</evidence>
<dbReference type="RefSeq" id="WP_211648584.1">
    <property type="nucleotide sequence ID" value="NZ_JAFEVO010000001.1"/>
</dbReference>
<feature type="transmembrane region" description="Helical" evidence="2">
    <location>
        <begin position="98"/>
        <end position="119"/>
    </location>
</feature>
<keyword evidence="4" id="KW-1185">Reference proteome</keyword>
<protein>
    <recommendedName>
        <fullName evidence="5">PH domain-containing protein</fullName>
    </recommendedName>
</protein>
<gene>
    <name evidence="3" type="ORF">JSQ98_04815</name>
</gene>
<proteinExistence type="predicted"/>